<dbReference type="PANTHER" id="PTHR23131">
    <property type="entry name" value="ENDORIBONUCLEASE LACTB2"/>
    <property type="match status" value="1"/>
</dbReference>
<dbReference type="RefSeq" id="WP_189635390.1">
    <property type="nucleotide sequence ID" value="NZ_BMYQ01000021.1"/>
</dbReference>
<dbReference type="InterPro" id="IPR050662">
    <property type="entry name" value="Sec-metab_biosynth-thioest"/>
</dbReference>
<dbReference type="PANTHER" id="PTHR23131:SF0">
    <property type="entry name" value="ENDORIBONUCLEASE LACTB2"/>
    <property type="match status" value="1"/>
</dbReference>
<dbReference type="CDD" id="cd16278">
    <property type="entry name" value="metallo-hydrolase-like_MBL-fold"/>
    <property type="match status" value="1"/>
</dbReference>
<dbReference type="InterPro" id="IPR036388">
    <property type="entry name" value="WH-like_DNA-bd_sf"/>
</dbReference>
<dbReference type="InterPro" id="IPR036866">
    <property type="entry name" value="RibonucZ/Hydroxyglut_hydro"/>
</dbReference>
<dbReference type="Pfam" id="PF17778">
    <property type="entry name" value="WHD_BLACT"/>
    <property type="match status" value="1"/>
</dbReference>
<organism evidence="2 3">
    <name type="scientific">Gemmobacter lanyuensis</name>
    <dbReference type="NCBI Taxonomy" id="1054497"/>
    <lineage>
        <taxon>Bacteria</taxon>
        <taxon>Pseudomonadati</taxon>
        <taxon>Pseudomonadota</taxon>
        <taxon>Alphaproteobacteria</taxon>
        <taxon>Rhodobacterales</taxon>
        <taxon>Paracoccaceae</taxon>
        <taxon>Gemmobacter</taxon>
    </lineage>
</organism>
<dbReference type="Gene3D" id="3.60.15.10">
    <property type="entry name" value="Ribonuclease Z/Hydroxyacylglutathione hydrolase-like"/>
    <property type="match status" value="1"/>
</dbReference>
<name>A0A918MQZ7_9RHOB</name>
<reference evidence="2" key="2">
    <citation type="submission" date="2020-09" db="EMBL/GenBank/DDBJ databases">
        <authorList>
            <person name="Sun Q."/>
            <person name="Kim S."/>
        </authorList>
    </citation>
    <scope>NUCLEOTIDE SEQUENCE</scope>
    <source>
        <strain evidence="2">KCTC 23714</strain>
    </source>
</reference>
<dbReference type="Pfam" id="PF00753">
    <property type="entry name" value="Lactamase_B"/>
    <property type="match status" value="1"/>
</dbReference>
<accession>A0A918MQZ7</accession>
<proteinExistence type="predicted"/>
<dbReference type="Gene3D" id="1.10.10.10">
    <property type="entry name" value="Winged helix-like DNA-binding domain superfamily/Winged helix DNA-binding domain"/>
    <property type="match status" value="1"/>
</dbReference>
<keyword evidence="3" id="KW-1185">Reference proteome</keyword>
<dbReference type="SMART" id="SM00849">
    <property type="entry name" value="Lactamase_B"/>
    <property type="match status" value="1"/>
</dbReference>
<protein>
    <submittedName>
        <fullName evidence="2">MBL fold hydrolase</fullName>
    </submittedName>
</protein>
<dbReference type="InterPro" id="IPR001279">
    <property type="entry name" value="Metallo-B-lactamas"/>
</dbReference>
<dbReference type="EMBL" id="BMYQ01000021">
    <property type="protein sequence ID" value="GGW45717.1"/>
    <property type="molecule type" value="Genomic_DNA"/>
</dbReference>
<evidence type="ECO:0000259" key="1">
    <source>
        <dbReference type="SMART" id="SM00849"/>
    </source>
</evidence>
<dbReference type="GO" id="GO:0016787">
    <property type="term" value="F:hydrolase activity"/>
    <property type="evidence" value="ECO:0007669"/>
    <property type="project" value="UniProtKB-KW"/>
</dbReference>
<evidence type="ECO:0000313" key="3">
    <source>
        <dbReference type="Proteomes" id="UP000628984"/>
    </source>
</evidence>
<evidence type="ECO:0000313" key="2">
    <source>
        <dbReference type="EMBL" id="GGW45717.1"/>
    </source>
</evidence>
<comment type="caution">
    <text evidence="2">The sequence shown here is derived from an EMBL/GenBank/DDBJ whole genome shotgun (WGS) entry which is preliminary data.</text>
</comment>
<dbReference type="SUPFAM" id="SSF56281">
    <property type="entry name" value="Metallo-hydrolase/oxidoreductase"/>
    <property type="match status" value="1"/>
</dbReference>
<sequence>MDHPSPPGVVQHLEPGLRMVLAPNPSPMTHWGTNTYLLGAGEVTVIDPGPADDRHLAALLAALEPGERITQILVTHAHLDHSPLARPLARATGAEILAFGGATSGRSPRMAALAGLGGGEGLDHAFQPDRLLRDGDQILGADWALTTLHTPGHLGGHLCFVWGETLFCGDHVMGWAPSLVSPPDGDMTDYMASLDRIAQGGWRRGYAAHGAPLPDLPARIAEITAHRRSREAAILAALTDSPDLTTLQHRVYAELAPALQPAARRNLLAHLVDLAHRKKIVPDTEDWQITRFHRI</sequence>
<reference evidence="2" key="1">
    <citation type="journal article" date="2014" name="Int. J. Syst. Evol. Microbiol.">
        <title>Complete genome sequence of Corynebacterium casei LMG S-19264T (=DSM 44701T), isolated from a smear-ripened cheese.</title>
        <authorList>
            <consortium name="US DOE Joint Genome Institute (JGI-PGF)"/>
            <person name="Walter F."/>
            <person name="Albersmeier A."/>
            <person name="Kalinowski J."/>
            <person name="Ruckert C."/>
        </authorList>
    </citation>
    <scope>NUCLEOTIDE SEQUENCE</scope>
    <source>
        <strain evidence="2">KCTC 23714</strain>
    </source>
</reference>
<gene>
    <name evidence="2" type="ORF">GCM10011452_37220</name>
</gene>
<dbReference type="Proteomes" id="UP000628984">
    <property type="component" value="Unassembled WGS sequence"/>
</dbReference>
<dbReference type="AlphaFoldDB" id="A0A918MQZ7"/>
<keyword evidence="2" id="KW-0378">Hydrolase</keyword>
<dbReference type="InterPro" id="IPR041516">
    <property type="entry name" value="LACTB2_WH"/>
</dbReference>
<feature type="domain" description="Metallo-beta-lactamase" evidence="1">
    <location>
        <begin position="32"/>
        <end position="209"/>
    </location>
</feature>